<dbReference type="Proteomes" id="UP000270296">
    <property type="component" value="Unassembled WGS sequence"/>
</dbReference>
<name>A0A183J4K8_9BILA</name>
<protein>
    <submittedName>
        <fullName evidence="2 4">Uncharacterized protein</fullName>
    </submittedName>
</protein>
<reference evidence="4" key="1">
    <citation type="submission" date="2016-06" db="UniProtKB">
        <authorList>
            <consortium name="WormBaseParasite"/>
        </authorList>
    </citation>
    <scope>IDENTIFICATION</scope>
</reference>
<feature type="compositionally biased region" description="Basic residues" evidence="1">
    <location>
        <begin position="32"/>
        <end position="44"/>
    </location>
</feature>
<keyword evidence="3" id="KW-1185">Reference proteome</keyword>
<organism evidence="4">
    <name type="scientific">Soboliphyme baturini</name>
    <dbReference type="NCBI Taxonomy" id="241478"/>
    <lineage>
        <taxon>Eukaryota</taxon>
        <taxon>Metazoa</taxon>
        <taxon>Ecdysozoa</taxon>
        <taxon>Nematoda</taxon>
        <taxon>Enoplea</taxon>
        <taxon>Dorylaimia</taxon>
        <taxon>Dioctophymatida</taxon>
        <taxon>Dioctophymatoidea</taxon>
        <taxon>Soboliphymatidae</taxon>
        <taxon>Soboliphyme</taxon>
    </lineage>
</organism>
<dbReference type="WBParaSite" id="SBAD_0001118201-mRNA-1">
    <property type="protein sequence ID" value="SBAD_0001118201-mRNA-1"/>
    <property type="gene ID" value="SBAD_0001118201"/>
</dbReference>
<evidence type="ECO:0000313" key="4">
    <source>
        <dbReference type="WBParaSite" id="SBAD_0001118201-mRNA-1"/>
    </source>
</evidence>
<feature type="region of interest" description="Disordered" evidence="1">
    <location>
        <begin position="17"/>
        <end position="44"/>
    </location>
</feature>
<proteinExistence type="predicted"/>
<dbReference type="AlphaFoldDB" id="A0A183J4K8"/>
<evidence type="ECO:0000313" key="3">
    <source>
        <dbReference type="Proteomes" id="UP000270296"/>
    </source>
</evidence>
<evidence type="ECO:0000256" key="1">
    <source>
        <dbReference type="SAM" id="MobiDB-lite"/>
    </source>
</evidence>
<reference evidence="2 3" key="2">
    <citation type="submission" date="2018-11" db="EMBL/GenBank/DDBJ databases">
        <authorList>
            <consortium name="Pathogen Informatics"/>
        </authorList>
    </citation>
    <scope>NUCLEOTIDE SEQUENCE [LARGE SCALE GENOMIC DNA]</scope>
</reference>
<dbReference type="EMBL" id="UZAM01014592">
    <property type="protein sequence ID" value="VDP34791.1"/>
    <property type="molecule type" value="Genomic_DNA"/>
</dbReference>
<sequence length="102" mass="11520">MRLGSSQPELERVLMRLWQRKRPSSSSSADKHKPRQEKRHRHFRSAHAIPWQAARACLSSSQIKHIDTMSSEFDGTFITSVQVGRISPLSDPNTSSPSPPTL</sequence>
<gene>
    <name evidence="2" type="ORF">SBAD_LOCUS10806</name>
</gene>
<evidence type="ECO:0000313" key="2">
    <source>
        <dbReference type="EMBL" id="VDP34791.1"/>
    </source>
</evidence>
<accession>A0A183J4K8</accession>